<dbReference type="GO" id="GO:0001006">
    <property type="term" value="F:RNA polymerase III type 3 promoter sequence-specific DNA binding"/>
    <property type="evidence" value="ECO:0007669"/>
    <property type="project" value="TreeGrafter"/>
</dbReference>
<dbReference type="PANTHER" id="PTHR13421">
    <property type="entry name" value="SNRNA-ACTIVATING PROTEIN COMPLEX SUBUNIT 3"/>
    <property type="match status" value="1"/>
</dbReference>
<dbReference type="GO" id="GO:0003681">
    <property type="term" value="F:bent DNA binding"/>
    <property type="evidence" value="ECO:0007669"/>
    <property type="project" value="TreeGrafter"/>
</dbReference>
<dbReference type="GO" id="GO:0000978">
    <property type="term" value="F:RNA polymerase II cis-regulatory region sequence-specific DNA binding"/>
    <property type="evidence" value="ECO:0007669"/>
    <property type="project" value="TreeGrafter"/>
</dbReference>
<accession>A0AA35W5J9</accession>
<dbReference type="GO" id="GO:0005634">
    <property type="term" value="C:nucleus"/>
    <property type="evidence" value="ECO:0007669"/>
    <property type="project" value="UniProtKB-SubCell"/>
</dbReference>
<feature type="non-terminal residue" evidence="11">
    <location>
        <position position="387"/>
    </location>
</feature>
<comment type="subunit">
    <text evidence="9">Part of the SNAPc complex composed of 5 subunits: SNAPC1, SNAPC2, SNAPC3, SNAPC4 and SNAPC5. SNAPC3 interacts with SNAPC1.</text>
</comment>
<dbReference type="GO" id="GO:0001046">
    <property type="term" value="F:core promoter sequence-specific DNA binding"/>
    <property type="evidence" value="ECO:0007669"/>
    <property type="project" value="TreeGrafter"/>
</dbReference>
<evidence type="ECO:0000256" key="10">
    <source>
        <dbReference type="ARBA" id="ARBA00029606"/>
    </source>
</evidence>
<dbReference type="Proteomes" id="UP001174909">
    <property type="component" value="Unassembled WGS sequence"/>
</dbReference>
<evidence type="ECO:0000256" key="9">
    <source>
        <dbReference type="ARBA" id="ARBA00025958"/>
    </source>
</evidence>
<gene>
    <name evidence="11" type="ORF">GBAR_LOCUS2867</name>
</gene>
<comment type="similarity">
    <text evidence="2">Belongs to the SNAPC3/SRD2 family.</text>
</comment>
<dbReference type="GO" id="GO:0019185">
    <property type="term" value="C:snRNA-activating protein complex"/>
    <property type="evidence" value="ECO:0007669"/>
    <property type="project" value="TreeGrafter"/>
</dbReference>
<evidence type="ECO:0000256" key="5">
    <source>
        <dbReference type="ARBA" id="ARBA00023125"/>
    </source>
</evidence>
<evidence type="ECO:0000256" key="3">
    <source>
        <dbReference type="ARBA" id="ARBA00013634"/>
    </source>
</evidence>
<evidence type="ECO:0000256" key="8">
    <source>
        <dbReference type="ARBA" id="ARBA00025193"/>
    </source>
</evidence>
<keyword evidence="6" id="KW-0804">Transcription</keyword>
<organism evidence="11 12">
    <name type="scientific">Geodia barretti</name>
    <name type="common">Barrett's horny sponge</name>
    <dbReference type="NCBI Taxonomy" id="519541"/>
    <lineage>
        <taxon>Eukaryota</taxon>
        <taxon>Metazoa</taxon>
        <taxon>Porifera</taxon>
        <taxon>Demospongiae</taxon>
        <taxon>Heteroscleromorpha</taxon>
        <taxon>Tetractinellida</taxon>
        <taxon>Astrophorina</taxon>
        <taxon>Geodiidae</taxon>
        <taxon>Geodia</taxon>
    </lineage>
</organism>
<dbReference type="InterPro" id="IPR022042">
    <property type="entry name" value="snRNA-activating_su3"/>
</dbReference>
<dbReference type="EMBL" id="CASHTH010000394">
    <property type="protein sequence ID" value="CAI8000208.1"/>
    <property type="molecule type" value="Genomic_DNA"/>
</dbReference>
<dbReference type="AlphaFoldDB" id="A0AA35W5J9"/>
<reference evidence="11" key="1">
    <citation type="submission" date="2023-03" db="EMBL/GenBank/DDBJ databases">
        <authorList>
            <person name="Steffen K."/>
            <person name="Cardenas P."/>
        </authorList>
    </citation>
    <scope>NUCLEOTIDE SEQUENCE</scope>
</reference>
<evidence type="ECO:0000256" key="6">
    <source>
        <dbReference type="ARBA" id="ARBA00023163"/>
    </source>
</evidence>
<dbReference type="PANTHER" id="PTHR13421:SF16">
    <property type="entry name" value="SNRNA-ACTIVATING PROTEIN COMPLEX SUBUNIT 3"/>
    <property type="match status" value="1"/>
</dbReference>
<name>A0AA35W5J9_GEOBA</name>
<keyword evidence="12" id="KW-1185">Reference proteome</keyword>
<evidence type="ECO:0000256" key="2">
    <source>
        <dbReference type="ARBA" id="ARBA00010410"/>
    </source>
</evidence>
<comment type="caution">
    <text evidence="11">The sequence shown here is derived from an EMBL/GenBank/DDBJ whole genome shotgun (WGS) entry which is preliminary data.</text>
</comment>
<evidence type="ECO:0000313" key="11">
    <source>
        <dbReference type="EMBL" id="CAI8000208.1"/>
    </source>
</evidence>
<comment type="function">
    <text evidence="8">Part of the SNAPc complex required for the transcription of both RNA polymerase II and III small-nuclear RNA genes. Binds to the proximal sequence element (PSE), a non-TATA-box basal promoter element common to these 2 types of genes. Recruits TBP and BRF2 to the U6 snRNA TATA box.</text>
</comment>
<dbReference type="Pfam" id="PF12251">
    <property type="entry name" value="SNAPC3"/>
    <property type="match status" value="1"/>
</dbReference>
<evidence type="ECO:0000256" key="1">
    <source>
        <dbReference type="ARBA" id="ARBA00004123"/>
    </source>
</evidence>
<keyword evidence="7" id="KW-0539">Nucleus</keyword>
<comment type="subcellular location">
    <subcellularLocation>
        <location evidence="1">Nucleus</location>
    </subcellularLocation>
</comment>
<evidence type="ECO:0000256" key="7">
    <source>
        <dbReference type="ARBA" id="ARBA00023242"/>
    </source>
</evidence>
<evidence type="ECO:0000313" key="12">
    <source>
        <dbReference type="Proteomes" id="UP001174909"/>
    </source>
</evidence>
<protein>
    <recommendedName>
        <fullName evidence="3">snRNA-activating protein complex subunit 3</fullName>
    </recommendedName>
    <alternativeName>
        <fullName evidence="10">Small nuclear RNA-activating complex polypeptide 3</fullName>
    </alternativeName>
</protein>
<dbReference type="GO" id="GO:0042796">
    <property type="term" value="P:snRNA transcription by RNA polymerase III"/>
    <property type="evidence" value="ECO:0007669"/>
    <property type="project" value="TreeGrafter"/>
</dbReference>
<keyword evidence="4" id="KW-0805">Transcription regulation</keyword>
<proteinExistence type="inferred from homology"/>
<keyword evidence="5" id="KW-0238">DNA-binding</keyword>
<evidence type="ECO:0000256" key="4">
    <source>
        <dbReference type="ARBA" id="ARBA00023015"/>
    </source>
</evidence>
<sequence>TQCSISLASRESCASLVHGCSPNKDYDIQCDDTSELVKVSDFKKRCKELYDDIVGEHVSHKGTHVTYPKEVVEICNTESLMPADGLDQYIKRKKPTLKNTKLQCINQADVQKEYFDKKGLVYHGHGEAITSSNTTTGGETSSSTSVATVDHGEVVLSVFVYHPLKKRQETRMFVLGCQLLTEIRDKVTCFRDFIVDRDFSKDPDEFDHTPLMTGAAPNPSVSAFFFINNTFYNDCRHPSSVGLSSPIIEWSQQTDLDESPRLDRFHKADMATTRLDQLSLRLGYPYLFCHHNTCQHIVIFTDLRLLHPTESQLVSDYPKIFPINSGKRKLCQVCNLFSPRWVTLEDELAPESPCLFCSDCFKKLHYSAEGRKICRFKAYPYNPTMLF</sequence>
<dbReference type="GO" id="GO:0042795">
    <property type="term" value="P:snRNA transcription by RNA polymerase II"/>
    <property type="evidence" value="ECO:0007669"/>
    <property type="project" value="TreeGrafter"/>
</dbReference>